<dbReference type="Proteomes" id="UP000269221">
    <property type="component" value="Unassembled WGS sequence"/>
</dbReference>
<evidence type="ECO:0000313" key="4">
    <source>
        <dbReference type="Proteomes" id="UP000269221"/>
    </source>
</evidence>
<gene>
    <name evidence="3" type="ORF">DUI87_03210</name>
</gene>
<dbReference type="PANTHER" id="PTHR33064:SF37">
    <property type="entry name" value="RIBONUCLEASE H"/>
    <property type="match status" value="1"/>
</dbReference>
<proteinExistence type="predicted"/>
<keyword evidence="4" id="KW-1185">Reference proteome</keyword>
<dbReference type="OrthoDB" id="9950135at2759"/>
<name>A0A3M0L285_HIRRU</name>
<dbReference type="SUPFAM" id="SSF56672">
    <property type="entry name" value="DNA/RNA polymerases"/>
    <property type="match status" value="1"/>
</dbReference>
<reference evidence="3 4" key="1">
    <citation type="submission" date="2018-07" db="EMBL/GenBank/DDBJ databases">
        <title>A high quality draft genome assembly of the barn swallow (H. rustica rustica).</title>
        <authorList>
            <person name="Formenti G."/>
            <person name="Chiara M."/>
            <person name="Poveda L."/>
            <person name="Francoijs K.-J."/>
            <person name="Bonisoli-Alquati A."/>
            <person name="Canova L."/>
            <person name="Gianfranceschi L."/>
            <person name="Horner D.S."/>
            <person name="Saino N."/>
        </authorList>
    </citation>
    <scope>NUCLEOTIDE SEQUENCE [LARGE SCALE GENOMIC DNA]</scope>
    <source>
        <strain evidence="3">Chelidonia</strain>
        <tissue evidence="3">Blood</tissue>
    </source>
</reference>
<accession>A0A3M0L285</accession>
<feature type="compositionally biased region" description="Basic and acidic residues" evidence="1">
    <location>
        <begin position="350"/>
        <end position="361"/>
    </location>
</feature>
<dbReference type="InterPro" id="IPR043502">
    <property type="entry name" value="DNA/RNA_pol_sf"/>
</dbReference>
<comment type="caution">
    <text evidence="3">The sequence shown here is derived from an EMBL/GenBank/DDBJ whole genome shotgun (WGS) entry which is preliminary data.</text>
</comment>
<protein>
    <recommendedName>
        <fullName evidence="2">Reverse transcriptase/retrotransposon-derived protein RNase H-like domain-containing protein</fullName>
    </recommendedName>
</protein>
<dbReference type="PANTHER" id="PTHR33064">
    <property type="entry name" value="POL PROTEIN"/>
    <property type="match status" value="1"/>
</dbReference>
<dbReference type="AlphaFoldDB" id="A0A3M0L285"/>
<dbReference type="EMBL" id="QRBI01000094">
    <property type="protein sequence ID" value="RMC19649.1"/>
    <property type="molecule type" value="Genomic_DNA"/>
</dbReference>
<evidence type="ECO:0000259" key="2">
    <source>
        <dbReference type="Pfam" id="PF17919"/>
    </source>
</evidence>
<sequence length="361" mass="40939">MLLVEEADYNLLGRDLIVALGINLIVRNSQIMVTIYKLTCEDEDKINPKIWHTGKEAGKLVMEPISIEIERPEDPIRIRQYPIPLEGRRGLKPIIEDLIRKGILEPCMSRHNTPILAIKKADGNYRLWIEGYTQAVNFLYEKLTEGDNIKWTKEDDDKLEKLELKLASIPALSVPSLEKPFHLYVNVEKGVAHGVLVQEWGGVKRPVAYLSEMLHPVSHSWPVCIQAIAATAILVEESRKLTFGALLRIRTQPTSDLGVSPYEMMFGLPFLTTQHENATYECRKPFPWTEIKANVPLGSWPGSQTPMSRSLTLQGSQRNALDSNISPSCLNQKHLFGNPVHGLPYASKQTRQDHEKNYKPY</sequence>
<feature type="region of interest" description="Disordered" evidence="1">
    <location>
        <begin position="341"/>
        <end position="361"/>
    </location>
</feature>
<evidence type="ECO:0000313" key="3">
    <source>
        <dbReference type="EMBL" id="RMC19649.1"/>
    </source>
</evidence>
<evidence type="ECO:0000256" key="1">
    <source>
        <dbReference type="SAM" id="MobiDB-lite"/>
    </source>
</evidence>
<feature type="domain" description="Reverse transcriptase/retrotransposon-derived protein RNase H-like" evidence="2">
    <location>
        <begin position="151"/>
        <end position="244"/>
    </location>
</feature>
<dbReference type="InterPro" id="IPR051320">
    <property type="entry name" value="Viral_Replic_Matur_Polypro"/>
</dbReference>
<dbReference type="Pfam" id="PF17919">
    <property type="entry name" value="RT_RNaseH_2"/>
    <property type="match status" value="1"/>
</dbReference>
<organism evidence="3 4">
    <name type="scientific">Hirundo rustica rustica</name>
    <dbReference type="NCBI Taxonomy" id="333673"/>
    <lineage>
        <taxon>Eukaryota</taxon>
        <taxon>Metazoa</taxon>
        <taxon>Chordata</taxon>
        <taxon>Craniata</taxon>
        <taxon>Vertebrata</taxon>
        <taxon>Euteleostomi</taxon>
        <taxon>Archelosauria</taxon>
        <taxon>Archosauria</taxon>
        <taxon>Dinosauria</taxon>
        <taxon>Saurischia</taxon>
        <taxon>Theropoda</taxon>
        <taxon>Coelurosauria</taxon>
        <taxon>Aves</taxon>
        <taxon>Neognathae</taxon>
        <taxon>Neoaves</taxon>
        <taxon>Telluraves</taxon>
        <taxon>Australaves</taxon>
        <taxon>Passeriformes</taxon>
        <taxon>Sylvioidea</taxon>
        <taxon>Hirundinidae</taxon>
        <taxon>Hirundo</taxon>
    </lineage>
</organism>
<dbReference type="Gene3D" id="3.10.10.10">
    <property type="entry name" value="HIV Type 1 Reverse Transcriptase, subunit A, domain 1"/>
    <property type="match status" value="1"/>
</dbReference>
<dbReference type="Gene3D" id="3.10.20.370">
    <property type="match status" value="1"/>
</dbReference>
<dbReference type="InterPro" id="IPR041577">
    <property type="entry name" value="RT_RNaseH_2"/>
</dbReference>